<evidence type="ECO:0000313" key="11">
    <source>
        <dbReference type="EMBL" id="PAA91215.1"/>
    </source>
</evidence>
<name>A0A267GYY2_9PLAT</name>
<dbReference type="Gene3D" id="1.10.10.2100">
    <property type="match status" value="1"/>
</dbReference>
<dbReference type="GO" id="GO:0005730">
    <property type="term" value="C:nucleolus"/>
    <property type="evidence" value="ECO:0007669"/>
    <property type="project" value="TreeGrafter"/>
</dbReference>
<keyword evidence="5" id="KW-0862">Zinc</keyword>
<dbReference type="SUPFAM" id="SSF57667">
    <property type="entry name" value="beta-beta-alpha zinc fingers"/>
    <property type="match status" value="2"/>
</dbReference>
<reference evidence="11 12" key="1">
    <citation type="submission" date="2017-06" db="EMBL/GenBank/DDBJ databases">
        <title>A platform for efficient transgenesis in Macrostomum lignano, a flatworm model organism for stem cell research.</title>
        <authorList>
            <person name="Berezikov E."/>
        </authorList>
    </citation>
    <scope>NUCLEOTIDE SEQUENCE [LARGE SCALE GENOMIC DNA]</scope>
    <source>
        <strain evidence="11">DV1</strain>
        <tissue evidence="11">Whole organism</tissue>
    </source>
</reference>
<dbReference type="FunFam" id="1.10.10.2100:FF:000002">
    <property type="entry name" value="cell growth-regulating nucleolar protein-like"/>
    <property type="match status" value="1"/>
</dbReference>
<proteinExistence type="predicted"/>
<evidence type="ECO:0000256" key="1">
    <source>
        <dbReference type="ARBA" id="ARBA00004123"/>
    </source>
</evidence>
<feature type="compositionally biased region" description="Basic residues" evidence="9">
    <location>
        <begin position="328"/>
        <end position="337"/>
    </location>
</feature>
<dbReference type="STRING" id="282301.A0A267GYY2"/>
<dbReference type="GO" id="GO:0000122">
    <property type="term" value="P:negative regulation of transcription by RNA polymerase II"/>
    <property type="evidence" value="ECO:0007669"/>
    <property type="project" value="UniProtKB-ARBA"/>
</dbReference>
<evidence type="ECO:0000256" key="9">
    <source>
        <dbReference type="SAM" id="MobiDB-lite"/>
    </source>
</evidence>
<gene>
    <name evidence="11" type="ORF">BOX15_Mlig003050g6</name>
</gene>
<keyword evidence="4 8" id="KW-0863">Zinc-finger</keyword>
<dbReference type="Gene3D" id="3.30.1490.490">
    <property type="match status" value="1"/>
</dbReference>
<evidence type="ECO:0000256" key="7">
    <source>
        <dbReference type="ARBA" id="ARBA00023242"/>
    </source>
</evidence>
<keyword evidence="7" id="KW-0539">Nucleus</keyword>
<feature type="compositionally biased region" description="Basic residues" evidence="9">
    <location>
        <begin position="364"/>
        <end position="374"/>
    </location>
</feature>
<dbReference type="GO" id="GO:0008270">
    <property type="term" value="F:zinc ion binding"/>
    <property type="evidence" value="ECO:0007669"/>
    <property type="project" value="UniProtKB-KW"/>
</dbReference>
<dbReference type="InterPro" id="IPR039999">
    <property type="entry name" value="LYAR"/>
</dbReference>
<keyword evidence="12" id="KW-1185">Reference proteome</keyword>
<evidence type="ECO:0000256" key="8">
    <source>
        <dbReference type="PROSITE-ProRule" id="PRU01145"/>
    </source>
</evidence>
<feature type="domain" description="Zinc finger C2H2 LYAR-type" evidence="10">
    <location>
        <begin position="38"/>
        <end position="65"/>
    </location>
</feature>
<feature type="region of interest" description="Disordered" evidence="9">
    <location>
        <begin position="155"/>
        <end position="392"/>
    </location>
</feature>
<dbReference type="Pfam" id="PF08790">
    <property type="entry name" value="zf-LYAR"/>
    <property type="match status" value="1"/>
</dbReference>
<dbReference type="PANTHER" id="PTHR13100">
    <property type="entry name" value="CELL GROWTH-REGULATING NUCLEOLAR PROTEIN LYAR"/>
    <property type="match status" value="1"/>
</dbReference>
<evidence type="ECO:0000256" key="5">
    <source>
        <dbReference type="ARBA" id="ARBA00022833"/>
    </source>
</evidence>
<feature type="compositionally biased region" description="Basic and acidic residues" evidence="9">
    <location>
        <begin position="190"/>
        <end position="199"/>
    </location>
</feature>
<dbReference type="AlphaFoldDB" id="A0A267GYY2"/>
<dbReference type="OrthoDB" id="21474at2759"/>
<dbReference type="PANTHER" id="PTHR13100:SF10">
    <property type="entry name" value="CELL GROWTH-REGULATING NUCLEOLAR PROTEIN"/>
    <property type="match status" value="1"/>
</dbReference>
<evidence type="ECO:0000256" key="2">
    <source>
        <dbReference type="ARBA" id="ARBA00022723"/>
    </source>
</evidence>
<feature type="non-terminal residue" evidence="11">
    <location>
        <position position="1"/>
    </location>
</feature>
<evidence type="ECO:0000313" key="12">
    <source>
        <dbReference type="Proteomes" id="UP000215902"/>
    </source>
</evidence>
<evidence type="ECO:0000256" key="6">
    <source>
        <dbReference type="ARBA" id="ARBA00023054"/>
    </source>
</evidence>
<dbReference type="InterPro" id="IPR036236">
    <property type="entry name" value="Znf_C2H2_sf"/>
</dbReference>
<dbReference type="PROSITE" id="PS51804">
    <property type="entry name" value="ZF_C2HC_LYAR"/>
    <property type="match status" value="2"/>
</dbReference>
<feature type="compositionally biased region" description="Basic and acidic residues" evidence="9">
    <location>
        <begin position="292"/>
        <end position="302"/>
    </location>
</feature>
<keyword evidence="6" id="KW-0175">Coiled coil</keyword>
<dbReference type="FunFam" id="3.30.1490.490:FF:000001">
    <property type="entry name" value="cell growth-regulating nucleolar protein-like"/>
    <property type="match status" value="1"/>
</dbReference>
<dbReference type="InterPro" id="IPR014898">
    <property type="entry name" value="Znf_C2H2_LYAR"/>
</dbReference>
<dbReference type="GO" id="GO:0003677">
    <property type="term" value="F:DNA binding"/>
    <property type="evidence" value="ECO:0007669"/>
    <property type="project" value="InterPro"/>
</dbReference>
<evidence type="ECO:0000256" key="4">
    <source>
        <dbReference type="ARBA" id="ARBA00022771"/>
    </source>
</evidence>
<evidence type="ECO:0000259" key="10">
    <source>
        <dbReference type="Pfam" id="PF08790"/>
    </source>
</evidence>
<dbReference type="GO" id="GO:0006364">
    <property type="term" value="P:rRNA processing"/>
    <property type="evidence" value="ECO:0007669"/>
    <property type="project" value="TreeGrafter"/>
</dbReference>
<comment type="caution">
    <text evidence="11">The sequence shown here is derived from an EMBL/GenBank/DDBJ whole genome shotgun (WGS) entry which is preliminary data.</text>
</comment>
<dbReference type="EMBL" id="NIVC01000093">
    <property type="protein sequence ID" value="PAA91215.1"/>
    <property type="molecule type" value="Genomic_DNA"/>
</dbReference>
<accession>A0A267GYY2</accession>
<keyword evidence="3" id="KW-0677">Repeat</keyword>
<dbReference type="Proteomes" id="UP000215902">
    <property type="component" value="Unassembled WGS sequence"/>
</dbReference>
<protein>
    <recommendedName>
        <fullName evidence="10">Zinc finger C2H2 LYAR-type domain-containing protein</fullName>
    </recommendedName>
</protein>
<keyword evidence="2" id="KW-0479">Metal-binding</keyword>
<feature type="compositionally biased region" description="Low complexity" evidence="9">
    <location>
        <begin position="303"/>
        <end position="319"/>
    </location>
</feature>
<evidence type="ECO:0000256" key="3">
    <source>
        <dbReference type="ARBA" id="ARBA00022737"/>
    </source>
</evidence>
<organism evidence="11 12">
    <name type="scientific">Macrostomum lignano</name>
    <dbReference type="NCBI Taxonomy" id="282301"/>
    <lineage>
        <taxon>Eukaryota</taxon>
        <taxon>Metazoa</taxon>
        <taxon>Spiralia</taxon>
        <taxon>Lophotrochozoa</taxon>
        <taxon>Platyhelminthes</taxon>
        <taxon>Rhabditophora</taxon>
        <taxon>Macrostomorpha</taxon>
        <taxon>Macrostomida</taxon>
        <taxon>Macrostomidae</taxon>
        <taxon>Macrostomum</taxon>
    </lineage>
</organism>
<sequence length="392" mass="43684">TPALAQTMVVFTCEACNESLKKNKVEQHLYRCRRARHVTCIDCQVDFDRESFKSHTSCISEMEKYSGPGYVAKPSANKGAKKQDDWFQRVQSAIDSCHQHPNSPLSRVLYKVRESSNVPRKQAKFINFCRNSLPWVNQAVIQQAWDLLTETAAASAPTQNSNEADSKKRSADAEAAADDEEKPAVKKAKKSEESSLVKADDEEAEEQAQLSSKKNKKKKKKDREIKEESSQFEAIEADVALPEAEVEENPEKKQKKKKKKSKLADPDQEELCAENGELLNIDETPTKKKKKSMEQTESKDAEPAAAAAAADETADCFEANGDSTVERKKSKKKKRKSSQNGIDRPTAEQPDEPVAAAAAELSEKKKKKKKKRKQKEAEAEASMMTACSVISV</sequence>
<comment type="subcellular location">
    <subcellularLocation>
        <location evidence="1">Nucleus</location>
    </subcellularLocation>
</comment>